<dbReference type="GO" id="GO:0004029">
    <property type="term" value="F:aldehyde dehydrogenase (NAD+) activity"/>
    <property type="evidence" value="ECO:0007669"/>
    <property type="project" value="TreeGrafter"/>
</dbReference>
<dbReference type="InterPro" id="IPR016161">
    <property type="entry name" value="Ald_DH/histidinol_DH"/>
</dbReference>
<dbReference type="SUPFAM" id="SSF53720">
    <property type="entry name" value="ALDH-like"/>
    <property type="match status" value="1"/>
</dbReference>
<protein>
    <recommendedName>
        <fullName evidence="4">Aldehyde dehydrogenase</fullName>
    </recommendedName>
</protein>
<dbReference type="InterPro" id="IPR015590">
    <property type="entry name" value="Aldehyde_DH_dom"/>
</dbReference>
<feature type="active site" evidence="5 6">
    <location>
        <position position="218"/>
    </location>
</feature>
<dbReference type="GO" id="GO:0006081">
    <property type="term" value="P:aldehyde metabolic process"/>
    <property type="evidence" value="ECO:0007669"/>
    <property type="project" value="InterPro"/>
</dbReference>
<dbReference type="AlphaFoldDB" id="A0A2N7X7G2"/>
<proteinExistence type="inferred from homology"/>
<dbReference type="GO" id="GO:0005737">
    <property type="term" value="C:cytoplasm"/>
    <property type="evidence" value="ECO:0007669"/>
    <property type="project" value="TreeGrafter"/>
</dbReference>
<dbReference type="InterPro" id="IPR016162">
    <property type="entry name" value="Ald_DH_N"/>
</dbReference>
<dbReference type="PIRSF" id="PIRSF036492">
    <property type="entry name" value="ALDH"/>
    <property type="match status" value="1"/>
</dbReference>
<name>A0A2N7X7G2_9BURK</name>
<feature type="domain" description="Aldehyde dehydrogenase" evidence="9">
    <location>
        <begin position="28"/>
        <end position="315"/>
    </location>
</feature>
<keyword evidence="2 4" id="KW-0560">Oxidoreductase</keyword>
<gene>
    <name evidence="10" type="ORF">C0Z20_07045</name>
</gene>
<dbReference type="CDD" id="cd07133">
    <property type="entry name" value="ALDH_CALDH_CalB"/>
    <property type="match status" value="1"/>
</dbReference>
<keyword evidence="11" id="KW-1185">Reference proteome</keyword>
<comment type="similarity">
    <text evidence="1 4 7">Belongs to the aldehyde dehydrogenase family.</text>
</comment>
<dbReference type="Gene3D" id="3.40.605.10">
    <property type="entry name" value="Aldehyde Dehydrogenase, Chain A, domain 1"/>
    <property type="match status" value="1"/>
</dbReference>
<evidence type="ECO:0000256" key="7">
    <source>
        <dbReference type="RuleBase" id="RU003345"/>
    </source>
</evidence>
<evidence type="ECO:0000256" key="8">
    <source>
        <dbReference type="SAM" id="MobiDB-lite"/>
    </source>
</evidence>
<dbReference type="EMBL" id="PNYC01000003">
    <property type="protein sequence ID" value="PMS37703.1"/>
    <property type="molecule type" value="Genomic_DNA"/>
</dbReference>
<dbReference type="PANTHER" id="PTHR43570">
    <property type="entry name" value="ALDEHYDE DEHYDROGENASE"/>
    <property type="match status" value="1"/>
</dbReference>
<feature type="domain" description="Aldehyde dehydrogenase" evidence="9">
    <location>
        <begin position="365"/>
        <end position="478"/>
    </location>
</feature>
<evidence type="ECO:0000256" key="5">
    <source>
        <dbReference type="PIRSR" id="PIRSR036492-1"/>
    </source>
</evidence>
<evidence type="ECO:0000256" key="1">
    <source>
        <dbReference type="ARBA" id="ARBA00009986"/>
    </source>
</evidence>
<dbReference type="PANTHER" id="PTHR43570:SF20">
    <property type="entry name" value="ALDEHYDE DEHYDROGENASE ALDX-RELATED"/>
    <property type="match status" value="1"/>
</dbReference>
<dbReference type="STRING" id="863227.GCA_000373005_02671"/>
<evidence type="ECO:0000259" key="9">
    <source>
        <dbReference type="Pfam" id="PF00171"/>
    </source>
</evidence>
<feature type="active site" evidence="5">
    <location>
        <position position="252"/>
    </location>
</feature>
<evidence type="ECO:0000313" key="11">
    <source>
        <dbReference type="Proteomes" id="UP000235777"/>
    </source>
</evidence>
<accession>A0A2N7X7G2</accession>
<dbReference type="InterPro" id="IPR016163">
    <property type="entry name" value="Ald_DH_C"/>
</dbReference>
<dbReference type="InterPro" id="IPR012394">
    <property type="entry name" value="Aldehyde_DH_NAD(P)"/>
</dbReference>
<comment type="caution">
    <text evidence="10">The sequence shown here is derived from an EMBL/GenBank/DDBJ whole genome shotgun (WGS) entry which is preliminary data.</text>
</comment>
<organism evidence="10 11">
    <name type="scientific">Trinickia symbiotica</name>
    <dbReference type="NCBI Taxonomy" id="863227"/>
    <lineage>
        <taxon>Bacteria</taxon>
        <taxon>Pseudomonadati</taxon>
        <taxon>Pseudomonadota</taxon>
        <taxon>Betaproteobacteria</taxon>
        <taxon>Burkholderiales</taxon>
        <taxon>Burkholderiaceae</taxon>
        <taxon>Trinickia</taxon>
    </lineage>
</organism>
<reference evidence="10 11" key="1">
    <citation type="submission" date="2018-01" db="EMBL/GenBank/DDBJ databases">
        <title>Whole genome analyses suggest that Burkholderia sensu lato contains two further novel genera in the rhizoxinica-symbiotica group Mycetohabitans gen. nov., and Trinickia gen. nov.: implications for the evolution of diazotrophy and nodulation in the Burkholderiaceae.</title>
        <authorList>
            <person name="Estrada-de los Santos P."/>
            <person name="Palmer M."/>
            <person name="Chavez-Ramirez B."/>
            <person name="Beukes C."/>
            <person name="Steenkamp E.T."/>
            <person name="Hirsch A.M."/>
            <person name="Manyaka P."/>
            <person name="Maluk M."/>
            <person name="Lafos M."/>
            <person name="Crook M."/>
            <person name="Gross E."/>
            <person name="Simon M.F."/>
            <person name="Bueno dos Reis Junior F."/>
            <person name="Poole P.S."/>
            <person name="Venter S.N."/>
            <person name="James E.K."/>
        </authorList>
    </citation>
    <scope>NUCLEOTIDE SEQUENCE [LARGE SCALE GENOMIC DNA]</scope>
    <source>
        <strain evidence="10 11">JPY 581</strain>
    </source>
</reference>
<sequence>MKNDLPDDAALTELLRAQRAAHMREPYPPWDARAAHLTALRTMLLDNSDALADALSADFGQRAKAELLLSELWLARNEIDSALRHGRQWMKTQRRATGLWLWPARAEVMPQPLGVIGIIAPWNYPVLLAAGPLICALAAGNRAMIKMSEWTPHTSALMERLIGATFALDHVAVVNGDDSVGAAFSALPFDHLLFTGSASVGRKIMRSAAEHLTPVTLELGGKSPAIVGPHARFHAAVDSIVAGKTLNAGQTCIAPDYVLVPRGSEEAFIARARHRVAKLYPDFAHNRDYTTIVSDRHFFRLLDLADEAVAGGAQLHPLADMPQPLANGLEPELSRSEGDLHGDSESAIGQTRRRKASIPADPTSRRVAPCIVTNAPADCSLMREEIFGPLLPLVPYDTLDEAIHHVNARERPLALYLFDEERATVDRVLRETVSGGVAINETLLHIACEGLPFGGVGASGMGAYHGYEGFMTFSKMKPVFRQARLNGRALLLPPYGRRFNTVMNLMLRR</sequence>
<dbReference type="OrthoDB" id="6187633at2"/>
<evidence type="ECO:0000256" key="3">
    <source>
        <dbReference type="ARBA" id="ARBA00023027"/>
    </source>
</evidence>
<feature type="compositionally biased region" description="Basic and acidic residues" evidence="8">
    <location>
        <begin position="332"/>
        <end position="344"/>
    </location>
</feature>
<evidence type="ECO:0000256" key="6">
    <source>
        <dbReference type="PROSITE-ProRule" id="PRU10007"/>
    </source>
</evidence>
<dbReference type="Proteomes" id="UP000235777">
    <property type="component" value="Unassembled WGS sequence"/>
</dbReference>
<keyword evidence="3" id="KW-0520">NAD</keyword>
<dbReference type="PROSITE" id="PS00687">
    <property type="entry name" value="ALDEHYDE_DEHYDR_GLU"/>
    <property type="match status" value="1"/>
</dbReference>
<dbReference type="InterPro" id="IPR029510">
    <property type="entry name" value="Ald_DH_CS_GLU"/>
</dbReference>
<evidence type="ECO:0000313" key="10">
    <source>
        <dbReference type="EMBL" id="PMS37703.1"/>
    </source>
</evidence>
<evidence type="ECO:0000256" key="2">
    <source>
        <dbReference type="ARBA" id="ARBA00023002"/>
    </source>
</evidence>
<feature type="region of interest" description="Disordered" evidence="8">
    <location>
        <begin position="321"/>
        <end position="361"/>
    </location>
</feature>
<dbReference type="Pfam" id="PF00171">
    <property type="entry name" value="Aldedh"/>
    <property type="match status" value="2"/>
</dbReference>
<evidence type="ECO:0000256" key="4">
    <source>
        <dbReference type="PIRNR" id="PIRNR036492"/>
    </source>
</evidence>
<dbReference type="Gene3D" id="3.40.309.10">
    <property type="entry name" value="Aldehyde Dehydrogenase, Chain A, domain 2"/>
    <property type="match status" value="1"/>
</dbReference>